<feature type="compositionally biased region" description="Polar residues" evidence="1">
    <location>
        <begin position="144"/>
        <end position="155"/>
    </location>
</feature>
<feature type="region of interest" description="Disordered" evidence="1">
    <location>
        <begin position="1"/>
        <end position="30"/>
    </location>
</feature>
<proteinExistence type="predicted"/>
<evidence type="ECO:0000313" key="2">
    <source>
        <dbReference type="EMBL" id="KAF2437247.1"/>
    </source>
</evidence>
<sequence length="214" mass="22648">MATRTRTINSFQNQSLAEQQRHGQSSVSQTAFSSHLDTFASDPQYLLAPVRPPTGASYLPTSQAQETIHRPTYTGPSTATRVVLGGAAAGIQAGASAYVQIATLREHWRGFERTVTGENSSTRPIKRSNTSTAAHSTAPVAPNWTGTPSSSNADANATDIPTAVASSDTSASDNVVGQSNSLVLGPMRIMSMVVNQWLISTGTTPRKVCKLQFV</sequence>
<organism evidence="2 3">
    <name type="scientific">Karstenula rhodostoma CBS 690.94</name>
    <dbReference type="NCBI Taxonomy" id="1392251"/>
    <lineage>
        <taxon>Eukaryota</taxon>
        <taxon>Fungi</taxon>
        <taxon>Dikarya</taxon>
        <taxon>Ascomycota</taxon>
        <taxon>Pezizomycotina</taxon>
        <taxon>Dothideomycetes</taxon>
        <taxon>Pleosporomycetidae</taxon>
        <taxon>Pleosporales</taxon>
        <taxon>Massarineae</taxon>
        <taxon>Didymosphaeriaceae</taxon>
        <taxon>Karstenula</taxon>
    </lineage>
</organism>
<feature type="compositionally biased region" description="Polar residues" evidence="1">
    <location>
        <begin position="116"/>
        <end position="135"/>
    </location>
</feature>
<reference evidence="2" key="1">
    <citation type="journal article" date="2020" name="Stud. Mycol.">
        <title>101 Dothideomycetes genomes: a test case for predicting lifestyles and emergence of pathogens.</title>
        <authorList>
            <person name="Haridas S."/>
            <person name="Albert R."/>
            <person name="Binder M."/>
            <person name="Bloem J."/>
            <person name="Labutti K."/>
            <person name="Salamov A."/>
            <person name="Andreopoulos B."/>
            <person name="Baker S."/>
            <person name="Barry K."/>
            <person name="Bills G."/>
            <person name="Bluhm B."/>
            <person name="Cannon C."/>
            <person name="Castanera R."/>
            <person name="Culley D."/>
            <person name="Daum C."/>
            <person name="Ezra D."/>
            <person name="Gonzalez J."/>
            <person name="Henrissat B."/>
            <person name="Kuo A."/>
            <person name="Liang C."/>
            <person name="Lipzen A."/>
            <person name="Lutzoni F."/>
            <person name="Magnuson J."/>
            <person name="Mondo S."/>
            <person name="Nolan M."/>
            <person name="Ohm R."/>
            <person name="Pangilinan J."/>
            <person name="Park H.-J."/>
            <person name="Ramirez L."/>
            <person name="Alfaro M."/>
            <person name="Sun H."/>
            <person name="Tritt A."/>
            <person name="Yoshinaga Y."/>
            <person name="Zwiers L.-H."/>
            <person name="Turgeon B."/>
            <person name="Goodwin S."/>
            <person name="Spatafora J."/>
            <person name="Crous P."/>
            <person name="Grigoriev I."/>
        </authorList>
    </citation>
    <scope>NUCLEOTIDE SEQUENCE</scope>
    <source>
        <strain evidence="2">CBS 690.94</strain>
    </source>
</reference>
<name>A0A9P4P4T0_9PLEO</name>
<evidence type="ECO:0000256" key="1">
    <source>
        <dbReference type="SAM" id="MobiDB-lite"/>
    </source>
</evidence>
<keyword evidence="3" id="KW-1185">Reference proteome</keyword>
<accession>A0A9P4P4T0</accession>
<evidence type="ECO:0000313" key="3">
    <source>
        <dbReference type="Proteomes" id="UP000799764"/>
    </source>
</evidence>
<dbReference type="Proteomes" id="UP000799764">
    <property type="component" value="Unassembled WGS sequence"/>
</dbReference>
<dbReference type="EMBL" id="MU001518">
    <property type="protein sequence ID" value="KAF2437247.1"/>
    <property type="molecule type" value="Genomic_DNA"/>
</dbReference>
<protein>
    <submittedName>
        <fullName evidence="2">Uncharacterized protein</fullName>
    </submittedName>
</protein>
<feature type="region of interest" description="Disordered" evidence="1">
    <location>
        <begin position="114"/>
        <end position="157"/>
    </location>
</feature>
<dbReference type="AlphaFoldDB" id="A0A9P4P4T0"/>
<comment type="caution">
    <text evidence="2">The sequence shown here is derived from an EMBL/GenBank/DDBJ whole genome shotgun (WGS) entry which is preliminary data.</text>
</comment>
<gene>
    <name evidence="2" type="ORF">P171DRAFT_492347</name>
</gene>